<reference evidence="4 5" key="1">
    <citation type="submission" date="2019-03" db="EMBL/GenBank/DDBJ databases">
        <title>Genomic Encyclopedia of Type Strains, Phase IV (KMG-V): Genome sequencing to study the core and pangenomes of soil and plant-associated prokaryotes.</title>
        <authorList>
            <person name="Whitman W."/>
        </authorList>
    </citation>
    <scope>NUCLEOTIDE SEQUENCE [LARGE SCALE GENOMIC DNA]</scope>
    <source>
        <strain evidence="4 5">23C40</strain>
    </source>
</reference>
<dbReference type="EMBL" id="SLVU01000023">
    <property type="protein sequence ID" value="TCN22804.1"/>
    <property type="molecule type" value="Genomic_DNA"/>
</dbReference>
<dbReference type="AlphaFoldDB" id="A0A4R2BB76"/>
<gene>
    <name evidence="4" type="ORF">EV184_12349</name>
</gene>
<dbReference type="InterPro" id="IPR015590">
    <property type="entry name" value="Aldehyde_DH_dom"/>
</dbReference>
<dbReference type="InterPro" id="IPR016161">
    <property type="entry name" value="Ald_DH/histidinol_DH"/>
</dbReference>
<comment type="caution">
    <text evidence="4">The sequence shown here is derived from an EMBL/GenBank/DDBJ whole genome shotgun (WGS) entry which is preliminary data.</text>
</comment>
<dbReference type="InterPro" id="IPR016162">
    <property type="entry name" value="Ald_DH_N"/>
</dbReference>
<dbReference type="PANTHER" id="PTHR43353">
    <property type="entry name" value="SUCCINATE-SEMIALDEHYDE DEHYDROGENASE, MITOCHONDRIAL"/>
    <property type="match status" value="1"/>
</dbReference>
<dbReference type="InterPro" id="IPR050740">
    <property type="entry name" value="Aldehyde_DH_Superfamily"/>
</dbReference>
<name>A0A4R2BB76_9HYPH</name>
<keyword evidence="1" id="KW-0560">Oxidoreductase</keyword>
<evidence type="ECO:0000256" key="2">
    <source>
        <dbReference type="SAM" id="MobiDB-lite"/>
    </source>
</evidence>
<evidence type="ECO:0000313" key="5">
    <source>
        <dbReference type="Proteomes" id="UP000295043"/>
    </source>
</evidence>
<sequence>MSFTPHGKHLIAGEWLDTDLKFRSEPAHGAAHEFSAGTVDLVNRACEAAEEAFWSYGYSSRAHRAALLDAIAEEIEARAEAITLIGTQETGLPEARLDGERGRTTGQLRLFAAHVRDGNYLDRRHDAALPHREPLERPELRLIQCPIGPVAVFGASNFPLAFSTAGGDTAAALAAGCPVVVKGHSAHPGTSEIVAEAIHAALQKTGTPGGVFSLIQGGRRDVGTALVQHPFIKAVGFTGSLVGGRALFDLCAQRPEPIPFFGELGSVNPMFLLPNAVVARSAEIARGWAGSLTMGAGQFCTNPGIAVLVSGDGADVFAAEAVRALEPTGKQMMLTDGIAAAFRQGRDRMAATAGVEHLLATTCDGRAATPSLFRTSGAEWLANHALGEEVFGPLGLIVGVADEVEMLAVARSLQGQLTCTLHLDAADTDLGRRLMPILERKAGRVLANGFPTGVEVADSMVHGGPYPASTNFGATSVGTLSIRRFLRPVCFQNLPKELHGGDIVDCVGTPALRRRRQKAHGLPPNPPPSLMSVEATSQIERRGGN</sequence>
<feature type="region of interest" description="Disordered" evidence="2">
    <location>
        <begin position="515"/>
        <end position="545"/>
    </location>
</feature>
<evidence type="ECO:0000259" key="3">
    <source>
        <dbReference type="Pfam" id="PF00171"/>
    </source>
</evidence>
<organism evidence="4 5">
    <name type="scientific">Sinorhizobium americanum</name>
    <dbReference type="NCBI Taxonomy" id="194963"/>
    <lineage>
        <taxon>Bacteria</taxon>
        <taxon>Pseudomonadati</taxon>
        <taxon>Pseudomonadota</taxon>
        <taxon>Alphaproteobacteria</taxon>
        <taxon>Hyphomicrobiales</taxon>
        <taxon>Rhizobiaceae</taxon>
        <taxon>Sinorhizobium/Ensifer group</taxon>
        <taxon>Sinorhizobium</taxon>
    </lineage>
</organism>
<evidence type="ECO:0000313" key="4">
    <source>
        <dbReference type="EMBL" id="TCN22804.1"/>
    </source>
</evidence>
<feature type="domain" description="Aldehyde dehydrogenase" evidence="3">
    <location>
        <begin position="32"/>
        <end position="456"/>
    </location>
</feature>
<dbReference type="SUPFAM" id="SSF53720">
    <property type="entry name" value="ALDH-like"/>
    <property type="match status" value="1"/>
</dbReference>
<dbReference type="Pfam" id="PF00171">
    <property type="entry name" value="Aldedh"/>
    <property type="match status" value="1"/>
</dbReference>
<proteinExistence type="predicted"/>
<dbReference type="Gene3D" id="3.40.605.10">
    <property type="entry name" value="Aldehyde Dehydrogenase, Chain A, domain 1"/>
    <property type="match status" value="2"/>
</dbReference>
<accession>A0A4R2BB76</accession>
<dbReference type="GO" id="GO:0016620">
    <property type="term" value="F:oxidoreductase activity, acting on the aldehyde or oxo group of donors, NAD or NADP as acceptor"/>
    <property type="evidence" value="ECO:0007669"/>
    <property type="project" value="InterPro"/>
</dbReference>
<dbReference type="PANTHER" id="PTHR43353:SF3">
    <property type="entry name" value="ALDEHYDE DEHYDROGENASE-RELATED"/>
    <property type="match status" value="1"/>
</dbReference>
<dbReference type="InterPro" id="IPR044151">
    <property type="entry name" value="ALDH_KGSADH"/>
</dbReference>
<dbReference type="CDD" id="cd07129">
    <property type="entry name" value="ALDH_KGSADH"/>
    <property type="match status" value="1"/>
</dbReference>
<protein>
    <submittedName>
        <fullName evidence="4">NADP-dependent aldehyde dehydrogenase</fullName>
    </submittedName>
</protein>
<dbReference type="Proteomes" id="UP000295043">
    <property type="component" value="Unassembled WGS sequence"/>
</dbReference>
<evidence type="ECO:0000256" key="1">
    <source>
        <dbReference type="ARBA" id="ARBA00023002"/>
    </source>
</evidence>